<dbReference type="GO" id="GO:0005829">
    <property type="term" value="C:cytosol"/>
    <property type="evidence" value="ECO:0007669"/>
    <property type="project" value="TreeGrafter"/>
</dbReference>
<dbReference type="FunFam" id="3.40.50.1360:FF:000001">
    <property type="entry name" value="Ribose-5-phosphate isomerase A"/>
    <property type="match status" value="1"/>
</dbReference>
<dbReference type="InterPro" id="IPR037171">
    <property type="entry name" value="NagB/RpiA_transferase-like"/>
</dbReference>
<dbReference type="OrthoDB" id="5870696at2"/>
<dbReference type="HAMAP" id="MF_00170">
    <property type="entry name" value="Rib_5P_isom_A"/>
    <property type="match status" value="1"/>
</dbReference>
<dbReference type="PANTHER" id="PTHR11934:SF0">
    <property type="entry name" value="RIBOSE-5-PHOSPHATE ISOMERASE"/>
    <property type="match status" value="1"/>
</dbReference>
<name>A0A090ZYQ6_PAEMA</name>
<dbReference type="GeneID" id="77006651"/>
<evidence type="ECO:0000313" key="5">
    <source>
        <dbReference type="EMBL" id="MUG23843.1"/>
    </source>
</evidence>
<dbReference type="Proteomes" id="UP000442469">
    <property type="component" value="Unassembled WGS sequence"/>
</dbReference>
<keyword evidence="2 3" id="KW-0413">Isomerase</keyword>
<dbReference type="EC" id="5.3.1.6" evidence="3"/>
<gene>
    <name evidence="3 4" type="primary">rpiA</name>
    <name evidence="4" type="ORF">DJ90_6047</name>
    <name evidence="5" type="ORF">GNQ08_15745</name>
</gene>
<dbReference type="PANTHER" id="PTHR11934">
    <property type="entry name" value="RIBOSE-5-PHOSPHATE ISOMERASE"/>
    <property type="match status" value="1"/>
</dbReference>
<dbReference type="GO" id="GO:0009052">
    <property type="term" value="P:pentose-phosphate shunt, non-oxidative branch"/>
    <property type="evidence" value="ECO:0007669"/>
    <property type="project" value="UniProtKB-UniRule"/>
</dbReference>
<evidence type="ECO:0000313" key="4">
    <source>
        <dbReference type="EMBL" id="KFN09221.1"/>
    </source>
</evidence>
<evidence type="ECO:0000313" key="7">
    <source>
        <dbReference type="Proteomes" id="UP000442469"/>
    </source>
</evidence>
<feature type="binding site" evidence="3">
    <location>
        <begin position="93"/>
        <end position="96"/>
    </location>
    <ligand>
        <name>substrate</name>
    </ligand>
</feature>
<feature type="active site" description="Proton acceptor" evidence="3">
    <location>
        <position position="102"/>
    </location>
</feature>
<dbReference type="Gene3D" id="3.30.70.260">
    <property type="match status" value="1"/>
</dbReference>
<evidence type="ECO:0000256" key="1">
    <source>
        <dbReference type="ARBA" id="ARBA00001713"/>
    </source>
</evidence>
<dbReference type="SUPFAM" id="SSF75445">
    <property type="entry name" value="D-ribose-5-phosphate isomerase (RpiA), lid domain"/>
    <property type="match status" value="1"/>
</dbReference>
<dbReference type="UniPathway" id="UPA00115">
    <property type="reaction ID" value="UER00412"/>
</dbReference>
<feature type="binding site" evidence="3">
    <location>
        <begin position="80"/>
        <end position="83"/>
    </location>
    <ligand>
        <name>substrate</name>
    </ligand>
</feature>
<dbReference type="CDD" id="cd01398">
    <property type="entry name" value="RPI_A"/>
    <property type="match status" value="1"/>
</dbReference>
<dbReference type="NCBIfam" id="NF001924">
    <property type="entry name" value="PRK00702.1"/>
    <property type="match status" value="1"/>
</dbReference>
<dbReference type="InterPro" id="IPR004788">
    <property type="entry name" value="Ribose5P_isomerase_type_A"/>
</dbReference>
<reference evidence="4 6" key="1">
    <citation type="submission" date="2014-04" db="EMBL/GenBank/DDBJ databases">
        <authorList>
            <person name="Bishop-Lilly K.A."/>
            <person name="Broomall S.M."/>
            <person name="Chain P.S."/>
            <person name="Chertkov O."/>
            <person name="Coyne S.R."/>
            <person name="Daligault H.E."/>
            <person name="Davenport K.W."/>
            <person name="Erkkila T."/>
            <person name="Frey K.G."/>
            <person name="Gibbons H.S."/>
            <person name="Gu W."/>
            <person name="Jaissle J."/>
            <person name="Johnson S.L."/>
            <person name="Koroleva G.I."/>
            <person name="Ladner J.T."/>
            <person name="Lo C.-C."/>
            <person name="Minogue T.D."/>
            <person name="Munk C."/>
            <person name="Palacios G.F."/>
            <person name="Redden C.L."/>
            <person name="Rosenzweig C.N."/>
            <person name="Scholz M.B."/>
            <person name="Teshima H."/>
            <person name="Xu Y."/>
        </authorList>
    </citation>
    <scope>NUCLEOTIDE SEQUENCE [LARGE SCALE GENOMIC DNA]</scope>
    <source>
        <strain evidence="4 6">8244</strain>
    </source>
</reference>
<dbReference type="EMBL" id="JMQA01000023">
    <property type="protein sequence ID" value="KFN09221.1"/>
    <property type="molecule type" value="Genomic_DNA"/>
</dbReference>
<proteinExistence type="inferred from homology"/>
<dbReference type="GO" id="GO:0004751">
    <property type="term" value="F:ribose-5-phosphate isomerase activity"/>
    <property type="evidence" value="ECO:0007669"/>
    <property type="project" value="UniProtKB-UniRule"/>
</dbReference>
<dbReference type="InterPro" id="IPR020672">
    <property type="entry name" value="Ribose5P_isomerase_typA_subgr"/>
</dbReference>
<comment type="caution">
    <text evidence="4">The sequence shown here is derived from an EMBL/GenBank/DDBJ whole genome shotgun (WGS) entry which is preliminary data.</text>
</comment>
<accession>A0A090ZYQ6</accession>
<protein>
    <recommendedName>
        <fullName evidence="3">Ribose-5-phosphate isomerase A</fullName>
        <ecNumber evidence="3">5.3.1.6</ecNumber>
    </recommendedName>
    <alternativeName>
        <fullName evidence="3">Phosphoriboisomerase A</fullName>
        <shortName evidence="3">PRI</shortName>
    </alternativeName>
</protein>
<evidence type="ECO:0000256" key="2">
    <source>
        <dbReference type="ARBA" id="ARBA00023235"/>
    </source>
</evidence>
<comment type="function">
    <text evidence="3">Catalyzes the reversible conversion of ribose-5-phosphate to ribulose 5-phosphate.</text>
</comment>
<feature type="binding site" evidence="3">
    <location>
        <position position="120"/>
    </location>
    <ligand>
        <name>substrate</name>
    </ligand>
</feature>
<keyword evidence="6" id="KW-1185">Reference proteome</keyword>
<dbReference type="Pfam" id="PF06026">
    <property type="entry name" value="Rib_5-P_isom_A"/>
    <property type="match status" value="1"/>
</dbReference>
<dbReference type="NCBIfam" id="TIGR00021">
    <property type="entry name" value="rpiA"/>
    <property type="match status" value="1"/>
</dbReference>
<dbReference type="AlphaFoldDB" id="A0A090ZYQ6"/>
<dbReference type="STRING" id="44252.DJ90_6047"/>
<dbReference type="EMBL" id="WNZZ01000011">
    <property type="protein sequence ID" value="MUG23843.1"/>
    <property type="molecule type" value="Genomic_DNA"/>
</dbReference>
<comment type="catalytic activity">
    <reaction evidence="1 3">
        <text>aldehydo-D-ribose 5-phosphate = D-ribulose 5-phosphate</text>
        <dbReference type="Rhea" id="RHEA:14657"/>
        <dbReference type="ChEBI" id="CHEBI:58121"/>
        <dbReference type="ChEBI" id="CHEBI:58273"/>
        <dbReference type="EC" id="5.3.1.6"/>
    </reaction>
</comment>
<dbReference type="SUPFAM" id="SSF100950">
    <property type="entry name" value="NagB/RpiA/CoA transferase-like"/>
    <property type="match status" value="1"/>
</dbReference>
<reference evidence="5 7" key="2">
    <citation type="submission" date="2019-11" db="EMBL/GenBank/DDBJ databases">
        <title>Draft genome sequences of five Paenibacillus species of dairy origin.</title>
        <authorList>
            <person name="Olajide A.M."/>
            <person name="Chen S."/>
            <person name="Lapointe G."/>
        </authorList>
    </citation>
    <scope>NUCLEOTIDE SEQUENCE [LARGE SCALE GENOMIC DNA]</scope>
    <source>
        <strain evidence="5 7">3CT49</strain>
    </source>
</reference>
<sequence length="228" mass="24604">MNAKQAAGYRAAEWVKDGMKVGLGTGSTAYYAIEKIGQMVAEGLRIRAIATSNASEELAVKYNIPLLQAGEVDRLDIAIDGADEVDPGLSLIKGGGGALLREKLVAMNSERFIVIADSGKIVPHLGQFKLPIEIVPFCYEWTLKQLERRYSVPFETRMRGAERYVTDNGNYIVDAAFGKIANPAVLAEELKAITGVVDHGLFVGIADTVVVGYDDGHTEIKEAACSNQ</sequence>
<dbReference type="Gene3D" id="3.40.50.1360">
    <property type="match status" value="1"/>
</dbReference>
<comment type="similarity">
    <text evidence="3">Belongs to the ribose 5-phosphate isomerase family.</text>
</comment>
<dbReference type="HOGENOM" id="CLU_056590_1_0_9"/>
<evidence type="ECO:0000313" key="6">
    <source>
        <dbReference type="Proteomes" id="UP000029278"/>
    </source>
</evidence>
<dbReference type="Proteomes" id="UP000029278">
    <property type="component" value="Unassembled WGS sequence"/>
</dbReference>
<organism evidence="4 6">
    <name type="scientific">Paenibacillus macerans</name>
    <name type="common">Bacillus macerans</name>
    <dbReference type="NCBI Taxonomy" id="44252"/>
    <lineage>
        <taxon>Bacteria</taxon>
        <taxon>Bacillati</taxon>
        <taxon>Bacillota</taxon>
        <taxon>Bacilli</taxon>
        <taxon>Bacillales</taxon>
        <taxon>Paenibacillaceae</taxon>
        <taxon>Paenibacillus</taxon>
    </lineage>
</organism>
<dbReference type="PATRIC" id="fig|44252.3.peg.2460"/>
<dbReference type="RefSeq" id="WP_036622142.1">
    <property type="nucleotide sequence ID" value="NZ_BGML01000006.1"/>
</dbReference>
<comment type="pathway">
    <text evidence="3">Carbohydrate degradation; pentose phosphate pathway; D-ribose 5-phosphate from D-ribulose 5-phosphate (non-oxidative stage): step 1/1.</text>
</comment>
<dbReference type="GO" id="GO:0006014">
    <property type="term" value="P:D-ribose metabolic process"/>
    <property type="evidence" value="ECO:0007669"/>
    <property type="project" value="TreeGrafter"/>
</dbReference>
<evidence type="ECO:0000256" key="3">
    <source>
        <dbReference type="HAMAP-Rule" id="MF_00170"/>
    </source>
</evidence>
<comment type="subunit">
    <text evidence="3">Homodimer.</text>
</comment>
<feature type="binding site" evidence="3">
    <location>
        <begin position="25"/>
        <end position="28"/>
    </location>
    <ligand>
        <name>substrate</name>
    </ligand>
</feature>